<feature type="active site" evidence="5">
    <location>
        <position position="230"/>
    </location>
</feature>
<evidence type="ECO:0000256" key="1">
    <source>
        <dbReference type="ARBA" id="ARBA00022487"/>
    </source>
</evidence>
<keyword evidence="1 5" id="KW-0719">Serine esterase</keyword>
<gene>
    <name evidence="5 7" type="primary">bioH</name>
    <name evidence="7" type="ORF">WCN91_06750</name>
</gene>
<sequence>MQKQLVLLHGWGMNREVWELVRPELNFIFDGEVRALDLPGYGHAQPTESEGFHSDLPTMAKQLAEQLQDGSILVGWSLGGLVALYLAHFYPHKVSKVILVASTPFFSHSSNWPGIKNAVLEQFNQQLVENSNKTIERFLAIQAMGSESARQDIKQLKALIKKAPSTSEQVLKQGLEILEYQDLRQEFAHLKQPIGAIFGRLDALVPYKAIEQMQRLRPHLDIEVLDKASHAPFISHKDEFVAALKAML</sequence>
<evidence type="ECO:0000313" key="8">
    <source>
        <dbReference type="Proteomes" id="UP001447008"/>
    </source>
</evidence>
<keyword evidence="2 5" id="KW-0963">Cytoplasm</keyword>
<evidence type="ECO:0000259" key="6">
    <source>
        <dbReference type="Pfam" id="PF00561"/>
    </source>
</evidence>
<keyword evidence="3 5" id="KW-0093">Biotin biosynthesis</keyword>
<comment type="caution">
    <text evidence="7">The sequence shown here is derived from an EMBL/GenBank/DDBJ whole genome shotgun (WGS) entry which is preliminary data.</text>
</comment>
<dbReference type="InterPro" id="IPR000073">
    <property type="entry name" value="AB_hydrolase_1"/>
</dbReference>
<feature type="binding site" evidence="5">
    <location>
        <begin position="138"/>
        <end position="142"/>
    </location>
    <ligand>
        <name>substrate</name>
    </ligand>
</feature>
<comment type="subunit">
    <text evidence="5">Monomer.</text>
</comment>
<feature type="active site" description="Nucleophile" evidence="5">
    <location>
        <position position="77"/>
    </location>
</feature>
<evidence type="ECO:0000256" key="4">
    <source>
        <dbReference type="ARBA" id="ARBA00022801"/>
    </source>
</evidence>
<feature type="active site" evidence="5">
    <location>
        <position position="202"/>
    </location>
</feature>
<dbReference type="Pfam" id="PF00561">
    <property type="entry name" value="Abhydrolase_1"/>
    <property type="match status" value="1"/>
</dbReference>
<dbReference type="PANTHER" id="PTHR43798:SF31">
    <property type="entry name" value="AB HYDROLASE SUPERFAMILY PROTEIN YCLE"/>
    <property type="match status" value="1"/>
</dbReference>
<comment type="function">
    <text evidence="5">The physiological role of BioH is to remove the methyl group introduced by BioC when the pimeloyl moiety is complete. It allows to synthesize pimeloyl-ACP via the fatty acid synthetic pathway through the hydrolysis of the ester bonds of pimeloyl-ACP esters.</text>
</comment>
<keyword evidence="4 5" id="KW-0378">Hydrolase</keyword>
<dbReference type="InterPro" id="IPR010076">
    <property type="entry name" value="BioH"/>
</dbReference>
<name>A0ABU9MV10_9GAMM</name>
<dbReference type="HAMAP" id="MF_01260">
    <property type="entry name" value="Carboxylester"/>
    <property type="match status" value="1"/>
</dbReference>
<proteinExistence type="inferred from homology"/>
<comment type="subcellular location">
    <subcellularLocation>
        <location evidence="5">Cytoplasm</location>
    </subcellularLocation>
</comment>
<dbReference type="InterPro" id="IPR029058">
    <property type="entry name" value="AB_hydrolase_fold"/>
</dbReference>
<dbReference type="PRINTS" id="PR00111">
    <property type="entry name" value="ABHYDROLASE"/>
</dbReference>
<evidence type="ECO:0000256" key="2">
    <source>
        <dbReference type="ARBA" id="ARBA00022490"/>
    </source>
</evidence>
<comment type="similarity">
    <text evidence="5">Belongs to the AB hydrolase superfamily. Carboxylesterase BioH family.</text>
</comment>
<organism evidence="7 8">
    <name type="scientific">Pseudoalteromonas qingdaonensis</name>
    <dbReference type="NCBI Taxonomy" id="3131913"/>
    <lineage>
        <taxon>Bacteria</taxon>
        <taxon>Pseudomonadati</taxon>
        <taxon>Pseudomonadota</taxon>
        <taxon>Gammaproteobacteria</taxon>
        <taxon>Alteromonadales</taxon>
        <taxon>Pseudoalteromonadaceae</taxon>
        <taxon>Pseudoalteromonas</taxon>
    </lineage>
</organism>
<evidence type="ECO:0000313" key="7">
    <source>
        <dbReference type="EMBL" id="MEM0515127.1"/>
    </source>
</evidence>
<dbReference type="EMBL" id="JBCGCU010000005">
    <property type="protein sequence ID" value="MEM0515127.1"/>
    <property type="molecule type" value="Genomic_DNA"/>
</dbReference>
<evidence type="ECO:0000256" key="3">
    <source>
        <dbReference type="ARBA" id="ARBA00022756"/>
    </source>
</evidence>
<dbReference type="EC" id="3.1.1.85" evidence="5"/>
<dbReference type="Proteomes" id="UP001447008">
    <property type="component" value="Unassembled WGS sequence"/>
</dbReference>
<evidence type="ECO:0000256" key="5">
    <source>
        <dbReference type="HAMAP-Rule" id="MF_01260"/>
    </source>
</evidence>
<feature type="binding site" evidence="5">
    <location>
        <begin position="77"/>
        <end position="78"/>
    </location>
    <ligand>
        <name>substrate</name>
    </ligand>
</feature>
<dbReference type="InterPro" id="IPR050266">
    <property type="entry name" value="AB_hydrolase_sf"/>
</dbReference>
<accession>A0ABU9MV10</accession>
<dbReference type="SUPFAM" id="SSF53474">
    <property type="entry name" value="alpha/beta-Hydrolases"/>
    <property type="match status" value="1"/>
</dbReference>
<feature type="domain" description="AB hydrolase-1" evidence="6">
    <location>
        <begin position="5"/>
        <end position="236"/>
    </location>
</feature>
<feature type="binding site" evidence="5">
    <location>
        <position position="230"/>
    </location>
    <ligand>
        <name>substrate</name>
    </ligand>
</feature>
<protein>
    <recommendedName>
        <fullName evidence="5">Pimeloyl-[acyl-carrier protein] methyl ester esterase</fullName>
        <ecNumber evidence="5">3.1.1.85</ecNumber>
    </recommendedName>
    <alternativeName>
        <fullName evidence="5">Biotin synthesis protein BioH</fullName>
    </alternativeName>
    <alternativeName>
        <fullName evidence="5">Carboxylesterase BioH</fullName>
    </alternativeName>
</protein>
<reference evidence="7 8" key="1">
    <citation type="submission" date="2024-03" db="EMBL/GenBank/DDBJ databases">
        <title>Pseudoalteromonas qingdaonensis sp. nov., isolated from the intestines of marine benthic organisms.</title>
        <authorList>
            <person name="Lin X."/>
            <person name="Fang S."/>
            <person name="Hu X."/>
        </authorList>
    </citation>
    <scope>NUCLEOTIDE SEQUENCE [LARGE SCALE GENOMIC DNA]</scope>
    <source>
        <strain evidence="7 8">YIC-827</strain>
    </source>
</reference>
<dbReference type="NCBIfam" id="TIGR01738">
    <property type="entry name" value="bioH"/>
    <property type="match status" value="1"/>
</dbReference>
<feature type="binding site" evidence="5">
    <location>
        <position position="11"/>
    </location>
    <ligand>
        <name>substrate</name>
    </ligand>
</feature>
<dbReference type="Gene3D" id="3.40.50.1820">
    <property type="entry name" value="alpha/beta hydrolase"/>
    <property type="match status" value="1"/>
</dbReference>
<comment type="pathway">
    <text evidence="5">Cofactor biosynthesis; biotin biosynthesis.</text>
</comment>
<dbReference type="GO" id="GO:0090499">
    <property type="term" value="F:pimelyl-[acyl-carrier protein] methyl ester esterase activity"/>
    <property type="evidence" value="ECO:0007669"/>
    <property type="project" value="UniProtKB-EC"/>
</dbReference>
<dbReference type="PANTHER" id="PTHR43798">
    <property type="entry name" value="MONOACYLGLYCEROL LIPASE"/>
    <property type="match status" value="1"/>
</dbReference>
<dbReference type="RefSeq" id="WP_342677511.1">
    <property type="nucleotide sequence ID" value="NZ_JBCGCU010000005.1"/>
</dbReference>
<comment type="catalytic activity">
    <reaction evidence="5">
        <text>6-carboxyhexanoyl-[ACP] methyl ester + H2O = 6-carboxyhexanoyl-[ACP] + methanol + H(+)</text>
        <dbReference type="Rhea" id="RHEA:42700"/>
        <dbReference type="Rhea" id="RHEA-COMP:9955"/>
        <dbReference type="Rhea" id="RHEA-COMP:10186"/>
        <dbReference type="ChEBI" id="CHEBI:15377"/>
        <dbReference type="ChEBI" id="CHEBI:15378"/>
        <dbReference type="ChEBI" id="CHEBI:17790"/>
        <dbReference type="ChEBI" id="CHEBI:78846"/>
        <dbReference type="ChEBI" id="CHEBI:82735"/>
        <dbReference type="EC" id="3.1.1.85"/>
    </reaction>
</comment>
<keyword evidence="8" id="KW-1185">Reference proteome</keyword>